<feature type="domain" description="Helicase ATP-binding" evidence="8">
    <location>
        <begin position="174"/>
        <end position="369"/>
    </location>
</feature>
<feature type="compositionally biased region" description="Basic and acidic residues" evidence="7">
    <location>
        <begin position="31"/>
        <end position="44"/>
    </location>
</feature>
<dbReference type="GO" id="GO:0003724">
    <property type="term" value="F:RNA helicase activity"/>
    <property type="evidence" value="ECO:0007669"/>
    <property type="project" value="InterPro"/>
</dbReference>
<dbReference type="PROSITE" id="PS51192">
    <property type="entry name" value="HELICASE_ATP_BIND_1"/>
    <property type="match status" value="1"/>
</dbReference>
<evidence type="ECO:0000256" key="5">
    <source>
        <dbReference type="PROSITE-ProRule" id="PRU00552"/>
    </source>
</evidence>
<dbReference type="Proteomes" id="UP001301350">
    <property type="component" value="Unassembled WGS sequence"/>
</dbReference>
<evidence type="ECO:0000256" key="7">
    <source>
        <dbReference type="SAM" id="MobiDB-lite"/>
    </source>
</evidence>
<dbReference type="GO" id="GO:0005829">
    <property type="term" value="C:cytosol"/>
    <property type="evidence" value="ECO:0007669"/>
    <property type="project" value="TreeGrafter"/>
</dbReference>
<dbReference type="SMART" id="SM00490">
    <property type="entry name" value="HELICc"/>
    <property type="match status" value="1"/>
</dbReference>
<dbReference type="GO" id="GO:0003676">
    <property type="term" value="F:nucleic acid binding"/>
    <property type="evidence" value="ECO:0007669"/>
    <property type="project" value="InterPro"/>
</dbReference>
<dbReference type="Pfam" id="PF00270">
    <property type="entry name" value="DEAD"/>
    <property type="match status" value="1"/>
</dbReference>
<feature type="compositionally biased region" description="Low complexity" evidence="7">
    <location>
        <begin position="51"/>
        <end position="63"/>
    </location>
</feature>
<dbReference type="PROSITE" id="PS51194">
    <property type="entry name" value="HELICASE_CTER"/>
    <property type="match status" value="1"/>
</dbReference>
<dbReference type="Gene3D" id="3.40.50.300">
    <property type="entry name" value="P-loop containing nucleotide triphosphate hydrolases"/>
    <property type="match status" value="2"/>
</dbReference>
<feature type="compositionally biased region" description="Polar residues" evidence="7">
    <location>
        <begin position="662"/>
        <end position="674"/>
    </location>
</feature>
<keyword evidence="12" id="KW-1185">Reference proteome</keyword>
<dbReference type="InterPro" id="IPR050079">
    <property type="entry name" value="DEAD_box_RNA_helicase"/>
</dbReference>
<dbReference type="PROSITE" id="PS00039">
    <property type="entry name" value="DEAD_ATP_HELICASE"/>
    <property type="match status" value="1"/>
</dbReference>
<feature type="compositionally biased region" description="Basic and acidic residues" evidence="7">
    <location>
        <begin position="694"/>
        <end position="723"/>
    </location>
</feature>
<dbReference type="InterPro" id="IPR011545">
    <property type="entry name" value="DEAD/DEAH_box_helicase_dom"/>
</dbReference>
<dbReference type="GO" id="GO:0016787">
    <property type="term" value="F:hydrolase activity"/>
    <property type="evidence" value="ECO:0007669"/>
    <property type="project" value="UniProtKB-KW"/>
</dbReference>
<evidence type="ECO:0000259" key="10">
    <source>
        <dbReference type="PROSITE" id="PS51195"/>
    </source>
</evidence>
<keyword evidence="2 6" id="KW-0378">Hydrolase</keyword>
<keyword evidence="1 6" id="KW-0547">Nucleotide-binding</keyword>
<dbReference type="InterPro" id="IPR000629">
    <property type="entry name" value="RNA-helicase_DEAD-box_CS"/>
</dbReference>
<name>A0AAV9J121_CYACA</name>
<evidence type="ECO:0000256" key="3">
    <source>
        <dbReference type="ARBA" id="ARBA00022806"/>
    </source>
</evidence>
<accession>A0AAV9J121</accession>
<evidence type="ECO:0000256" key="6">
    <source>
        <dbReference type="RuleBase" id="RU000492"/>
    </source>
</evidence>
<proteinExistence type="inferred from homology"/>
<evidence type="ECO:0000259" key="8">
    <source>
        <dbReference type="PROSITE" id="PS51192"/>
    </source>
</evidence>
<dbReference type="AlphaFoldDB" id="A0AAV9J121"/>
<reference evidence="11 12" key="1">
    <citation type="submission" date="2022-07" db="EMBL/GenBank/DDBJ databases">
        <title>Genome-wide signatures of adaptation to extreme environments.</title>
        <authorList>
            <person name="Cho C.H."/>
            <person name="Yoon H.S."/>
        </authorList>
    </citation>
    <scope>NUCLEOTIDE SEQUENCE [LARGE SCALE GENOMIC DNA]</scope>
    <source>
        <strain evidence="11 12">DBV 063 E5</strain>
    </source>
</reference>
<dbReference type="SMART" id="SM00487">
    <property type="entry name" value="DEXDc"/>
    <property type="match status" value="1"/>
</dbReference>
<dbReference type="InterPro" id="IPR014001">
    <property type="entry name" value="Helicase_ATP-bd"/>
</dbReference>
<sequence length="738" mass="82118">MTTVEDDEFIRTIEDDAPAAETLEADSDSSADDRLEWFRDEPAVRQRPGPRSAAVTSSSASRRQPPRLWSVAGAVQQAPALEACQTTVDAKIERRRQRQAPPEAASTLDEVAPVVTVKRAKRIAPAMRGSGDRHDTHPTSIPCTWDDLRLSRGLRHAVEALQWPHPTPIQAQAIPLALAGRDILGSAVTGSGKTAAFLIPILERLLQRLAEARRSAKRVTAATRALIVLPTRELAVQCHSVLETLCRYACFRNAAAAAIPLRTALLVGGLSLHAQEQVLRQAPDVVVGTPGRLIDHVRNSMHFTLEDVEVLVLDEADRLLQLGFRDELHELLRHCPRRATGRQTLLFSATMDEGVRALAEVALESPEVAVLRVDPTFDTVATLSQEFIRLRERDGEADEIGAEGAQSLPPSRRSLSAHHPQQVEALLRSERAAVLLLLCARTFRQRCIIFFAHKRVAHWFKIVFGLVGLRAAELHGNLTQAQRLQALEAFRDGVACDFLLCTDVAARGLDIEGVETVINYEMPLEMREYVHRVGRTARAGRVGRAVALVDAGSANDRRLMKAVRKHAAATPDAAGVLTDGKALAERKVPPSDVRAWRQRLLTLREDVLAVLQEEQVEQKTRRAEQELTRAHNLLEHAAEIYARPPRTWFQTAREKRRRRRQLGQTHNAAVTTAQGEEAVGRGEDPVPARRSRDKKKEGRRTGVPRHDPKTTDRQRRRPADRQTHFARQRAAKRAKRVS</sequence>
<comment type="caution">
    <text evidence="11">The sequence shown here is derived from an EMBL/GenBank/DDBJ whole genome shotgun (WGS) entry which is preliminary data.</text>
</comment>
<dbReference type="EMBL" id="JANCYW010000015">
    <property type="protein sequence ID" value="KAK4538009.1"/>
    <property type="molecule type" value="Genomic_DNA"/>
</dbReference>
<dbReference type="Pfam" id="PF00271">
    <property type="entry name" value="Helicase_C"/>
    <property type="match status" value="1"/>
</dbReference>
<keyword evidence="3 6" id="KW-0347">Helicase</keyword>
<organism evidence="11 12">
    <name type="scientific">Cyanidium caldarium</name>
    <name type="common">Red alga</name>
    <dbReference type="NCBI Taxonomy" id="2771"/>
    <lineage>
        <taxon>Eukaryota</taxon>
        <taxon>Rhodophyta</taxon>
        <taxon>Bangiophyceae</taxon>
        <taxon>Cyanidiales</taxon>
        <taxon>Cyanidiaceae</taxon>
        <taxon>Cyanidium</taxon>
    </lineage>
</organism>
<dbReference type="InterPro" id="IPR027417">
    <property type="entry name" value="P-loop_NTPase"/>
</dbReference>
<dbReference type="PANTHER" id="PTHR47959">
    <property type="entry name" value="ATP-DEPENDENT RNA HELICASE RHLE-RELATED"/>
    <property type="match status" value="1"/>
</dbReference>
<dbReference type="InterPro" id="IPR001650">
    <property type="entry name" value="Helicase_C-like"/>
</dbReference>
<evidence type="ECO:0000313" key="11">
    <source>
        <dbReference type="EMBL" id="KAK4538009.1"/>
    </source>
</evidence>
<gene>
    <name evidence="11" type="ORF">CDCA_CDCA15G4034</name>
</gene>
<protein>
    <submittedName>
        <fullName evidence="11">Uncharacterized protein</fullName>
    </submittedName>
</protein>
<feature type="compositionally biased region" description="Acidic residues" evidence="7">
    <location>
        <begin position="15"/>
        <end position="30"/>
    </location>
</feature>
<evidence type="ECO:0000256" key="2">
    <source>
        <dbReference type="ARBA" id="ARBA00022801"/>
    </source>
</evidence>
<feature type="region of interest" description="Disordered" evidence="7">
    <location>
        <begin position="652"/>
        <end position="738"/>
    </location>
</feature>
<dbReference type="PROSITE" id="PS51195">
    <property type="entry name" value="Q_MOTIF"/>
    <property type="match status" value="1"/>
</dbReference>
<feature type="region of interest" description="Disordered" evidence="7">
    <location>
        <begin position="1"/>
        <end position="67"/>
    </location>
</feature>
<dbReference type="CDD" id="cd17947">
    <property type="entry name" value="DEADc_DDX27"/>
    <property type="match status" value="1"/>
</dbReference>
<feature type="domain" description="Helicase C-terminal" evidence="9">
    <location>
        <begin position="434"/>
        <end position="578"/>
    </location>
</feature>
<dbReference type="InterPro" id="IPR014014">
    <property type="entry name" value="RNA_helicase_DEAD_Q_motif"/>
</dbReference>
<dbReference type="GO" id="GO:0005524">
    <property type="term" value="F:ATP binding"/>
    <property type="evidence" value="ECO:0007669"/>
    <property type="project" value="UniProtKB-KW"/>
</dbReference>
<feature type="compositionally biased region" description="Basic and acidic residues" evidence="7">
    <location>
        <begin position="678"/>
        <end position="687"/>
    </location>
</feature>
<evidence type="ECO:0000313" key="12">
    <source>
        <dbReference type="Proteomes" id="UP001301350"/>
    </source>
</evidence>
<feature type="compositionally biased region" description="Basic residues" evidence="7">
    <location>
        <begin position="724"/>
        <end position="738"/>
    </location>
</feature>
<keyword evidence="4 6" id="KW-0067">ATP-binding</keyword>
<dbReference type="CDD" id="cd18787">
    <property type="entry name" value="SF2_C_DEAD"/>
    <property type="match status" value="1"/>
</dbReference>
<dbReference type="SUPFAM" id="SSF52540">
    <property type="entry name" value="P-loop containing nucleoside triphosphate hydrolases"/>
    <property type="match status" value="2"/>
</dbReference>
<evidence type="ECO:0000256" key="1">
    <source>
        <dbReference type="ARBA" id="ARBA00022741"/>
    </source>
</evidence>
<evidence type="ECO:0000259" key="9">
    <source>
        <dbReference type="PROSITE" id="PS51194"/>
    </source>
</evidence>
<comment type="similarity">
    <text evidence="6">Belongs to the DEAD box helicase family.</text>
</comment>
<dbReference type="PANTHER" id="PTHR47959:SF1">
    <property type="entry name" value="ATP-DEPENDENT RNA HELICASE DBPA"/>
    <property type="match status" value="1"/>
</dbReference>
<feature type="domain" description="DEAD-box RNA helicase Q" evidence="10">
    <location>
        <begin position="143"/>
        <end position="171"/>
    </location>
</feature>
<feature type="short sequence motif" description="Q motif" evidence="5">
    <location>
        <begin position="143"/>
        <end position="171"/>
    </location>
</feature>
<evidence type="ECO:0000256" key="4">
    <source>
        <dbReference type="ARBA" id="ARBA00022840"/>
    </source>
</evidence>